<name>A0A2T7UN56_9RHOB</name>
<feature type="chain" id="PRO_5015409320" description="ABC transporter substrate-binding protein" evidence="2">
    <location>
        <begin position="38"/>
        <end position="428"/>
    </location>
</feature>
<reference evidence="3 4" key="1">
    <citation type="journal article" date="2011" name="Syst. Appl. Microbiol.">
        <title>Defluviimonas denitrificans gen. nov., sp. nov., and Pararhodobacter aggregans gen. nov., sp. nov., non-phototrophic Rhodobacteraceae from the biofilter of a marine aquaculture.</title>
        <authorList>
            <person name="Foesel B.U."/>
            <person name="Drake H.L."/>
            <person name="Schramm A."/>
        </authorList>
    </citation>
    <scope>NUCLEOTIDE SEQUENCE [LARGE SCALE GENOMIC DNA]</scope>
    <source>
        <strain evidence="3 4">D1-19</strain>
    </source>
</reference>
<accession>A0A2T7UN56</accession>
<organism evidence="3 4">
    <name type="scientific">Pararhodobacter aggregans</name>
    <dbReference type="NCBI Taxonomy" id="404875"/>
    <lineage>
        <taxon>Bacteria</taxon>
        <taxon>Pseudomonadati</taxon>
        <taxon>Pseudomonadota</taxon>
        <taxon>Alphaproteobacteria</taxon>
        <taxon>Rhodobacterales</taxon>
        <taxon>Paracoccaceae</taxon>
        <taxon>Pararhodobacter</taxon>
    </lineage>
</organism>
<evidence type="ECO:0000313" key="4">
    <source>
        <dbReference type="Proteomes" id="UP000244810"/>
    </source>
</evidence>
<sequence>MARINRVQPRRAWPRFRLRLAGLGAALLALAAPPAGAEVLRILTSLPPATTAPLVEAFRAHHPGTEVLVLNKNTVAAVEELLRGNARAFDVFFASSPEAFEILSRDGRFAGGGTCAAAGQAGYAPFAISSIGWTLRRDGGQRVPRTWEELLDRRYEGQIGMAPPSRSGTSHMLVERFLQVRGWNDGWGFLLRLARNLATVTSRSFAVTDGVRSGRFDIGLTIDFLAGSSQPELMFHYGTPAVLFPAQIGVLAGAGDPGMGCDFLTLVTGDEGQRLMLTPGIGRIPASAPVREAAGALIPPEITTALRSRWLDYNAGLASDRFWAVNVLFDLAITDRLETRRLLWSRLEALRGRGDAHALDLLARQLSRLPVSESEVLNLDRGPAVSRVMELTDLPAAQRALIRNWDDRIAGQLAAVDGALSALEGRAP</sequence>
<evidence type="ECO:0000256" key="1">
    <source>
        <dbReference type="ARBA" id="ARBA00022729"/>
    </source>
</evidence>
<evidence type="ECO:0008006" key="5">
    <source>
        <dbReference type="Google" id="ProtNLM"/>
    </source>
</evidence>
<protein>
    <recommendedName>
        <fullName evidence="5">ABC transporter substrate-binding protein</fullName>
    </recommendedName>
</protein>
<dbReference type="EMBL" id="QDDR01000010">
    <property type="protein sequence ID" value="PVE46104.1"/>
    <property type="molecule type" value="Genomic_DNA"/>
</dbReference>
<keyword evidence="4" id="KW-1185">Reference proteome</keyword>
<evidence type="ECO:0000313" key="3">
    <source>
        <dbReference type="EMBL" id="PVE46104.1"/>
    </source>
</evidence>
<feature type="signal peptide" evidence="2">
    <location>
        <begin position="1"/>
        <end position="37"/>
    </location>
</feature>
<keyword evidence="1 2" id="KW-0732">Signal</keyword>
<proteinExistence type="predicted"/>
<dbReference type="Pfam" id="PF13531">
    <property type="entry name" value="SBP_bac_11"/>
    <property type="match status" value="1"/>
</dbReference>
<dbReference type="PANTHER" id="PTHR30006:SF25">
    <property type="entry name" value="PHOSPHOGLYCERATE TRANSPORT REGULATORY PROTEIN PGTC"/>
    <property type="match status" value="1"/>
</dbReference>
<dbReference type="PANTHER" id="PTHR30006">
    <property type="entry name" value="THIAMINE-BINDING PERIPLASMIC PROTEIN-RELATED"/>
    <property type="match status" value="1"/>
</dbReference>
<dbReference type="RefSeq" id="WP_107751929.1">
    <property type="nucleotide sequence ID" value="NZ_QBKF01000005.1"/>
</dbReference>
<dbReference type="SUPFAM" id="SSF53850">
    <property type="entry name" value="Periplasmic binding protein-like II"/>
    <property type="match status" value="1"/>
</dbReference>
<dbReference type="OrthoDB" id="9766989at2"/>
<dbReference type="AlphaFoldDB" id="A0A2T7UN56"/>
<comment type="caution">
    <text evidence="3">The sequence shown here is derived from an EMBL/GenBank/DDBJ whole genome shotgun (WGS) entry which is preliminary data.</text>
</comment>
<dbReference type="GO" id="GO:0030288">
    <property type="term" value="C:outer membrane-bounded periplasmic space"/>
    <property type="evidence" value="ECO:0007669"/>
    <property type="project" value="TreeGrafter"/>
</dbReference>
<dbReference type="Proteomes" id="UP000244810">
    <property type="component" value="Unassembled WGS sequence"/>
</dbReference>
<evidence type="ECO:0000256" key="2">
    <source>
        <dbReference type="SAM" id="SignalP"/>
    </source>
</evidence>
<gene>
    <name evidence="3" type="ORF">DDE23_18100</name>
</gene>
<dbReference type="Gene3D" id="3.40.190.10">
    <property type="entry name" value="Periplasmic binding protein-like II"/>
    <property type="match status" value="2"/>
</dbReference>